<accession>A0A1I3LMJ8</accession>
<keyword evidence="1" id="KW-0472">Membrane</keyword>
<feature type="transmembrane region" description="Helical" evidence="1">
    <location>
        <begin position="43"/>
        <end position="63"/>
    </location>
</feature>
<proteinExistence type="predicted"/>
<keyword evidence="3" id="KW-1185">Reference proteome</keyword>
<reference evidence="3" key="1">
    <citation type="submission" date="2016-10" db="EMBL/GenBank/DDBJ databases">
        <authorList>
            <person name="Varghese N."/>
            <person name="Submissions S."/>
        </authorList>
    </citation>
    <scope>NUCLEOTIDE SEQUENCE [LARGE SCALE GENOMIC DNA]</scope>
    <source>
        <strain evidence="3">DSM 26542</strain>
    </source>
</reference>
<feature type="transmembrane region" description="Helical" evidence="1">
    <location>
        <begin position="6"/>
        <end position="22"/>
    </location>
</feature>
<organism evidence="2 3">
    <name type="scientific">Myroides guanonis</name>
    <dbReference type="NCBI Taxonomy" id="1150112"/>
    <lineage>
        <taxon>Bacteria</taxon>
        <taxon>Pseudomonadati</taxon>
        <taxon>Bacteroidota</taxon>
        <taxon>Flavobacteriia</taxon>
        <taxon>Flavobacteriales</taxon>
        <taxon>Flavobacteriaceae</taxon>
        <taxon>Myroides</taxon>
    </lineage>
</organism>
<gene>
    <name evidence="2" type="ORF">SAMN04487893_101397</name>
</gene>
<dbReference type="AlphaFoldDB" id="A0A1I3LMJ8"/>
<dbReference type="Pfam" id="PF16872">
    <property type="entry name" value="putAbiC"/>
    <property type="match status" value="1"/>
</dbReference>
<dbReference type="EMBL" id="FORU01000001">
    <property type="protein sequence ID" value="SFI85951.1"/>
    <property type="molecule type" value="Genomic_DNA"/>
</dbReference>
<dbReference type="InterPro" id="IPR031709">
    <property type="entry name" value="PutAbiC"/>
</dbReference>
<dbReference type="Proteomes" id="UP000243887">
    <property type="component" value="Unassembled WGS sequence"/>
</dbReference>
<feature type="transmembrane region" description="Helical" evidence="1">
    <location>
        <begin position="83"/>
        <end position="106"/>
    </location>
</feature>
<keyword evidence="1" id="KW-0812">Transmembrane</keyword>
<protein>
    <submittedName>
        <fullName evidence="2">Phage abortive infection protein</fullName>
    </submittedName>
</protein>
<dbReference type="STRING" id="1150112.SAMN04487893_101397"/>
<sequence>MTTNILLLIMTIISILILMIFIKAKDELNKIINKDKRNIIKTLSMISAVVFLVFSFFAPYFFTSTSIGKSLITGEHTGHIGDTIGGIMSPFIAIAGVLLTFLAFYIQYQANKKVQNQFIIQQFESQFYEMLHLHRENLNEMNIEGYSYEYNDKSKEAKKDSKKVKLTTGKKVFVTMLKEFEAIHLIATKTFMSDFKSLEQKDKDKIAPSLNQLILEHSYFVLFNGINIYTKNIERFVNADGCVFIKSTFEKFKDELENIKTSHLDDGIKIHYTYLRTGSLQDKTLQSRTLWLSFNYKPFSGHQSRLAHYYRHLFQTVKFVVKQDESIISYEKKRDYLRILRSMLSNHEQILMYYNWLANFGSQWEQKDIEKRKIKNGNYFFTDFRMIHNIPNDLLLEEFKLERIFNEDFSNYRYELNRKDEDDLFELIKITNNHN</sequence>
<evidence type="ECO:0000313" key="2">
    <source>
        <dbReference type="EMBL" id="SFI85951.1"/>
    </source>
</evidence>
<evidence type="ECO:0000256" key="1">
    <source>
        <dbReference type="SAM" id="Phobius"/>
    </source>
</evidence>
<evidence type="ECO:0000313" key="3">
    <source>
        <dbReference type="Proteomes" id="UP000243887"/>
    </source>
</evidence>
<name>A0A1I3LMJ8_9FLAO</name>
<keyword evidence="1" id="KW-1133">Transmembrane helix</keyword>